<evidence type="ECO:0000256" key="7">
    <source>
        <dbReference type="SAM" id="Phobius"/>
    </source>
</evidence>
<keyword evidence="3 7" id="KW-0812">Transmembrane</keyword>
<dbReference type="Pfam" id="PF07690">
    <property type="entry name" value="MFS_1"/>
    <property type="match status" value="1"/>
</dbReference>
<feature type="transmembrane region" description="Helical" evidence="7">
    <location>
        <begin position="98"/>
        <end position="120"/>
    </location>
</feature>
<comment type="subcellular location">
    <subcellularLocation>
        <location evidence="1">Membrane</location>
        <topology evidence="1">Multi-pass membrane protein</topology>
    </subcellularLocation>
</comment>
<feature type="transmembrane region" description="Helical" evidence="7">
    <location>
        <begin position="191"/>
        <end position="211"/>
    </location>
</feature>
<feature type="transmembrane region" description="Helical" evidence="7">
    <location>
        <begin position="619"/>
        <end position="643"/>
    </location>
</feature>
<evidence type="ECO:0000256" key="6">
    <source>
        <dbReference type="SAM" id="MobiDB-lite"/>
    </source>
</evidence>
<evidence type="ECO:0000256" key="1">
    <source>
        <dbReference type="ARBA" id="ARBA00004141"/>
    </source>
</evidence>
<dbReference type="GO" id="GO:0022857">
    <property type="term" value="F:transmembrane transporter activity"/>
    <property type="evidence" value="ECO:0007669"/>
    <property type="project" value="InterPro"/>
</dbReference>
<keyword evidence="5 7" id="KW-0472">Membrane</keyword>
<evidence type="ECO:0000256" key="3">
    <source>
        <dbReference type="ARBA" id="ARBA00022692"/>
    </source>
</evidence>
<protein>
    <recommendedName>
        <fullName evidence="8">Major facilitator superfamily (MFS) profile domain-containing protein</fullName>
    </recommendedName>
</protein>
<evidence type="ECO:0000313" key="10">
    <source>
        <dbReference type="Proteomes" id="UP000077115"/>
    </source>
</evidence>
<dbReference type="EMBL" id="DS022300">
    <property type="protein sequence ID" value="OAJ36149.1"/>
    <property type="molecule type" value="Genomic_DNA"/>
</dbReference>
<feature type="transmembrane region" description="Helical" evidence="7">
    <location>
        <begin position="513"/>
        <end position="533"/>
    </location>
</feature>
<dbReference type="AlphaFoldDB" id="A0A177W7U8"/>
<feature type="region of interest" description="Disordered" evidence="6">
    <location>
        <begin position="406"/>
        <end position="434"/>
    </location>
</feature>
<keyword evidence="4 7" id="KW-1133">Transmembrane helix</keyword>
<feature type="transmembrane region" description="Helical" evidence="7">
    <location>
        <begin position="223"/>
        <end position="246"/>
    </location>
</feature>
<feature type="domain" description="Major facilitator superfamily (MFS) profile" evidence="8">
    <location>
        <begin position="96"/>
        <end position="670"/>
    </location>
</feature>
<dbReference type="GO" id="GO:0016020">
    <property type="term" value="C:membrane"/>
    <property type="evidence" value="ECO:0007669"/>
    <property type="project" value="UniProtKB-SubCell"/>
</dbReference>
<organism evidence="9 10">
    <name type="scientific">Batrachochytrium dendrobatidis (strain JEL423)</name>
    <dbReference type="NCBI Taxonomy" id="403673"/>
    <lineage>
        <taxon>Eukaryota</taxon>
        <taxon>Fungi</taxon>
        <taxon>Fungi incertae sedis</taxon>
        <taxon>Chytridiomycota</taxon>
        <taxon>Chytridiomycota incertae sedis</taxon>
        <taxon>Chytridiomycetes</taxon>
        <taxon>Rhizophydiales</taxon>
        <taxon>Rhizophydiales incertae sedis</taxon>
        <taxon>Batrachochytrium</taxon>
    </lineage>
</organism>
<feature type="transmembrane region" description="Helical" evidence="7">
    <location>
        <begin position="462"/>
        <end position="483"/>
    </location>
</feature>
<proteinExistence type="predicted"/>
<feature type="transmembrane region" description="Helical" evidence="7">
    <location>
        <begin position="580"/>
        <end position="607"/>
    </location>
</feature>
<keyword evidence="2" id="KW-0813">Transport</keyword>
<name>A0A177W7U8_BATDL</name>
<dbReference type="InterPro" id="IPR011701">
    <property type="entry name" value="MFS"/>
</dbReference>
<dbReference type="OrthoDB" id="419616at2759"/>
<evidence type="ECO:0000256" key="2">
    <source>
        <dbReference type="ARBA" id="ARBA00022448"/>
    </source>
</evidence>
<feature type="transmembrane region" description="Helical" evidence="7">
    <location>
        <begin position="545"/>
        <end position="568"/>
    </location>
</feature>
<evidence type="ECO:0000259" key="8">
    <source>
        <dbReference type="PROSITE" id="PS50850"/>
    </source>
</evidence>
<dbReference type="Proteomes" id="UP000077115">
    <property type="component" value="Unassembled WGS sequence"/>
</dbReference>
<dbReference type="SUPFAM" id="SSF103473">
    <property type="entry name" value="MFS general substrate transporter"/>
    <property type="match status" value="1"/>
</dbReference>
<dbReference type="Gene3D" id="1.20.1250.20">
    <property type="entry name" value="MFS general substrate transporter like domains"/>
    <property type="match status" value="1"/>
</dbReference>
<reference evidence="9 10" key="2">
    <citation type="submission" date="2016-05" db="EMBL/GenBank/DDBJ databases">
        <title>Lineage-specific infection strategies underlie the spectrum of fungal disease in amphibians.</title>
        <authorList>
            <person name="Cuomo C.A."/>
            <person name="Farrer R.A."/>
            <person name="James T."/>
            <person name="Longcore J."/>
            <person name="Birren B."/>
        </authorList>
    </citation>
    <scope>NUCLEOTIDE SEQUENCE [LARGE SCALE GENOMIC DNA]</scope>
    <source>
        <strain evidence="9 10">JEL423</strain>
    </source>
</reference>
<dbReference type="eggNOG" id="KOG2615">
    <property type="taxonomic scope" value="Eukaryota"/>
</dbReference>
<feature type="transmembrane region" description="Helical" evidence="7">
    <location>
        <begin position="649"/>
        <end position="669"/>
    </location>
</feature>
<reference evidence="9 10" key="1">
    <citation type="submission" date="2006-10" db="EMBL/GenBank/DDBJ databases">
        <title>The Genome Sequence of Batrachochytrium dendrobatidis JEL423.</title>
        <authorList>
            <consortium name="The Broad Institute Genome Sequencing Platform"/>
            <person name="Birren B."/>
            <person name="Lander E."/>
            <person name="Galagan J."/>
            <person name="Cuomo C."/>
            <person name="Devon K."/>
            <person name="Jaffe D."/>
            <person name="Butler J."/>
            <person name="Alvarez P."/>
            <person name="Gnerre S."/>
            <person name="Grabherr M."/>
            <person name="Kleber M."/>
            <person name="Mauceli E."/>
            <person name="Brockman W."/>
            <person name="Young S."/>
            <person name="LaButti K."/>
            <person name="Sykes S."/>
            <person name="DeCaprio D."/>
            <person name="Crawford M."/>
            <person name="Koehrsen M."/>
            <person name="Engels R."/>
            <person name="Montgomery P."/>
            <person name="Pearson M."/>
            <person name="Howarth C."/>
            <person name="Larson L."/>
            <person name="White J."/>
            <person name="O'Leary S."/>
            <person name="Kodira C."/>
            <person name="Zeng Q."/>
            <person name="Yandava C."/>
            <person name="Alvarado L."/>
            <person name="Longcore J."/>
            <person name="James T."/>
        </authorList>
    </citation>
    <scope>NUCLEOTIDE SEQUENCE [LARGE SCALE GENOMIC DNA]</scope>
    <source>
        <strain evidence="9 10">JEL423</strain>
    </source>
</reference>
<feature type="transmembrane region" description="Helical" evidence="7">
    <location>
        <begin position="266"/>
        <end position="290"/>
    </location>
</feature>
<dbReference type="PROSITE" id="PS50850">
    <property type="entry name" value="MFS"/>
    <property type="match status" value="1"/>
</dbReference>
<sequence>MPGNQSKPSGDKASIHQNVAFYKLRLDMATYRPPPVSILERVESTPASAINTAATETSIATNDATLSHLPLLQPRTLPFLQPPLQSPKSNAFQARQTALLLLAIIPEALFDALLIPLYPFVVKHLLPDESNIGQYVGLMASSFYLPLFVMNLVWGGISDRYGRKPVLIIGLVACLVTTLGIGLSQSFWLTITFRFIAGVFGANSTVAKGMLGDISSDDASRSTAYALYGSIYGISGIVGPIIGGILADPATVYPDLFGNNHFLKEFPFILPSLLGAGLTCVSLLTTIVMLNEQYGSKLSYSTVETTDDATDLYNNRVSIDSITNDLRLDQQNDHAGADVILLNDSLGVTISAGGTMRLARRKMSMIGMHSEASLKGLTHHLDDDSYMSDGHASSISAAYLPVDTSEMSHHSNVHQRSGSTRRHDDETSDENTDNTHFIYPPCQPISHPEPFVLLSRKTLSPIILYCAIALTNSMYVTSLPLFLSAPRSTAIIQSTPHHINGTGAGLNSRDTSFYLTAIYAAKLSTQLILFHHIKRIFTTWGKSRGSFLAAMMLLIPAQLLVPLVTVFVQGLKETDPIPASFSLALIGIMAMFGLAEATAYISVIVMITESAAGSGALGLAHGFASTMAACMRTVGPSIIGWMWEVGGTPWVVFIGSACVALFGVVAAWFA</sequence>
<dbReference type="InterPro" id="IPR020846">
    <property type="entry name" value="MFS_dom"/>
</dbReference>
<dbReference type="VEuPathDB" id="FungiDB:BDEG_20353"/>
<dbReference type="PANTHER" id="PTHR23504:SF15">
    <property type="entry name" value="MAJOR FACILITATOR SUPERFAMILY (MFS) PROFILE DOMAIN-CONTAINING PROTEIN"/>
    <property type="match status" value="1"/>
</dbReference>
<gene>
    <name evidence="9" type="ORF">BDEG_20353</name>
</gene>
<dbReference type="InterPro" id="IPR036259">
    <property type="entry name" value="MFS_trans_sf"/>
</dbReference>
<evidence type="ECO:0000256" key="5">
    <source>
        <dbReference type="ARBA" id="ARBA00023136"/>
    </source>
</evidence>
<evidence type="ECO:0000313" key="9">
    <source>
        <dbReference type="EMBL" id="OAJ36149.1"/>
    </source>
</evidence>
<evidence type="ECO:0000256" key="4">
    <source>
        <dbReference type="ARBA" id="ARBA00022989"/>
    </source>
</evidence>
<dbReference type="PANTHER" id="PTHR23504">
    <property type="entry name" value="MAJOR FACILITATOR SUPERFAMILY DOMAIN-CONTAINING PROTEIN 10"/>
    <property type="match status" value="1"/>
</dbReference>
<feature type="transmembrane region" description="Helical" evidence="7">
    <location>
        <begin position="132"/>
        <end position="154"/>
    </location>
</feature>
<feature type="transmembrane region" description="Helical" evidence="7">
    <location>
        <begin position="166"/>
        <end position="185"/>
    </location>
</feature>
<accession>A0A177W7U8</accession>